<gene>
    <name evidence="5" type="ORF">YM304_08780</name>
</gene>
<dbReference type="PROSITE" id="PS00455">
    <property type="entry name" value="AMP_BINDING"/>
    <property type="match status" value="1"/>
</dbReference>
<dbReference type="GO" id="GO:0006631">
    <property type="term" value="P:fatty acid metabolic process"/>
    <property type="evidence" value="ECO:0007669"/>
    <property type="project" value="TreeGrafter"/>
</dbReference>
<dbReference type="EC" id="6.2.1.-" evidence="5"/>
<dbReference type="Proteomes" id="UP000011863">
    <property type="component" value="Chromosome"/>
</dbReference>
<dbReference type="FunFam" id="3.30.300.30:FF:000008">
    <property type="entry name" value="2,3-dihydroxybenzoate-AMP ligase"/>
    <property type="match status" value="1"/>
</dbReference>
<evidence type="ECO:0000259" key="4">
    <source>
        <dbReference type="Pfam" id="PF13193"/>
    </source>
</evidence>
<feature type="domain" description="AMP-binding enzyme C-terminal" evidence="4">
    <location>
        <begin position="408"/>
        <end position="484"/>
    </location>
</feature>
<dbReference type="Gene3D" id="3.30.300.30">
    <property type="match status" value="1"/>
</dbReference>
<evidence type="ECO:0000259" key="3">
    <source>
        <dbReference type="Pfam" id="PF00501"/>
    </source>
</evidence>
<dbReference type="AlphaFoldDB" id="A0A6C7E4T2"/>
<dbReference type="InterPro" id="IPR042099">
    <property type="entry name" value="ANL_N_sf"/>
</dbReference>
<reference evidence="5 6" key="1">
    <citation type="journal article" date="2013" name="Int. J. Syst. Evol. Microbiol.">
        <title>Ilumatobacter nonamiense sp. nov. and Ilumatobacter coccineum sp. nov., isolated from seashore sand.</title>
        <authorList>
            <person name="Matsumoto A."/>
            <person name="Kasai H."/>
            <person name="Matsuo Y."/>
            <person name="Shizuri Y."/>
            <person name="Ichikawa N."/>
            <person name="Fujita N."/>
            <person name="Omura S."/>
            <person name="Takahashi Y."/>
        </authorList>
    </citation>
    <scope>NUCLEOTIDE SEQUENCE [LARGE SCALE GENOMIC DNA]</scope>
    <source>
        <strain evidence="6">NBRC 103263 / KCTC 29153 / YM16-304</strain>
    </source>
</reference>
<dbReference type="InterPro" id="IPR000873">
    <property type="entry name" value="AMP-dep_synth/lig_dom"/>
</dbReference>
<dbReference type="GO" id="GO:0031956">
    <property type="term" value="F:medium-chain fatty acid-CoA ligase activity"/>
    <property type="evidence" value="ECO:0007669"/>
    <property type="project" value="TreeGrafter"/>
</dbReference>
<dbReference type="SUPFAM" id="SSF56801">
    <property type="entry name" value="Acetyl-CoA synthetase-like"/>
    <property type="match status" value="1"/>
</dbReference>
<proteinExistence type="inferred from homology"/>
<protein>
    <submittedName>
        <fullName evidence="5">Putative fatty-acid--CoA ligase</fullName>
        <ecNumber evidence="5">6.2.1.-</ecNumber>
    </submittedName>
</protein>
<dbReference type="EMBL" id="AP012057">
    <property type="protein sequence ID" value="BAN01192.1"/>
    <property type="molecule type" value="Genomic_DNA"/>
</dbReference>
<dbReference type="InterPro" id="IPR025110">
    <property type="entry name" value="AMP-bd_C"/>
</dbReference>
<comment type="similarity">
    <text evidence="1">Belongs to the ATP-dependent AMP-binding enzyme family.</text>
</comment>
<dbReference type="Pfam" id="PF00501">
    <property type="entry name" value="AMP-binding"/>
    <property type="match status" value="1"/>
</dbReference>
<keyword evidence="6" id="KW-1185">Reference proteome</keyword>
<evidence type="ECO:0000313" key="5">
    <source>
        <dbReference type="EMBL" id="BAN01192.1"/>
    </source>
</evidence>
<dbReference type="Pfam" id="PF13193">
    <property type="entry name" value="AMP-binding_C"/>
    <property type="match status" value="1"/>
</dbReference>
<keyword evidence="2 5" id="KW-0436">Ligase</keyword>
<dbReference type="KEGG" id="aym:YM304_08780"/>
<name>A0A6C7E4T2_ILUCY</name>
<dbReference type="Gene3D" id="3.40.50.12780">
    <property type="entry name" value="N-terminal domain of ligase-like"/>
    <property type="match status" value="1"/>
</dbReference>
<evidence type="ECO:0000256" key="1">
    <source>
        <dbReference type="ARBA" id="ARBA00006432"/>
    </source>
</evidence>
<feature type="domain" description="AMP-dependent synthetase/ligase" evidence="3">
    <location>
        <begin position="11"/>
        <end position="357"/>
    </location>
</feature>
<dbReference type="OrthoDB" id="9803968at2"/>
<accession>A0A6C7E4T2</accession>
<dbReference type="InterPro" id="IPR020845">
    <property type="entry name" value="AMP-binding_CS"/>
</dbReference>
<organism evidence="5 6">
    <name type="scientific">Ilumatobacter coccineus (strain NBRC 103263 / KCTC 29153 / YM16-304)</name>
    <dbReference type="NCBI Taxonomy" id="1313172"/>
    <lineage>
        <taxon>Bacteria</taxon>
        <taxon>Bacillati</taxon>
        <taxon>Actinomycetota</taxon>
        <taxon>Acidimicrobiia</taxon>
        <taxon>Acidimicrobiales</taxon>
        <taxon>Ilumatobacteraceae</taxon>
        <taxon>Ilumatobacter</taxon>
    </lineage>
</organism>
<evidence type="ECO:0000256" key="2">
    <source>
        <dbReference type="ARBA" id="ARBA00022598"/>
    </source>
</evidence>
<dbReference type="InterPro" id="IPR045851">
    <property type="entry name" value="AMP-bd_C_sf"/>
</dbReference>
<sequence length="503" mass="54764">MYTMWEPVRRAEQLFGDREAVVCGDVRRTHAEMADRVRRVAGMLESISARGDRVALWSLNSDRFLELFFGVPAAGRAIVPHNTRWAEPELIYATEDSGARILICDRDPGGLDRVVDRVIRIDTGEYDELMDAAAPLEPADPVTPDTIAGLFYTGGTTGTSKGVVLTHGNLMANAVHAQLAQPFVLDDRYLTMAPMFHAAGLYEALVLPWVGAANVILPGFDPELALDTIVSESITSLIAVPTMLAALNESQAASPRDVSSLSWISHGASPAALEVLRRAYELFGCELIHLYGATETAPLATVFRHEERFLDTERGKSCGTATPGIAIRIEGPDGVPLPVGEAGEVAIKGPNVMKGYWNKPEQTADVLSDDGWYRSGDIGRLDHDGYLFLVDRAKDMIVTGGENVYCTEVEDVLYEHDAVLEATVFGVPDQRWGEAVHAVVVLRDGHALTDAELIAHCQGKIAGYKLPKSITFQTEPLPKSGPGKVLKRVLRQPFWDGHDTAIN</sequence>
<dbReference type="PANTHER" id="PTHR43201:SF32">
    <property type="entry name" value="2-SUCCINYLBENZOATE--COA LIGASE, CHLOROPLASTIC_PEROXISOMAL"/>
    <property type="match status" value="1"/>
</dbReference>
<evidence type="ECO:0000313" key="6">
    <source>
        <dbReference type="Proteomes" id="UP000011863"/>
    </source>
</evidence>
<dbReference type="PANTHER" id="PTHR43201">
    <property type="entry name" value="ACYL-COA SYNTHETASE"/>
    <property type="match status" value="1"/>
</dbReference>